<dbReference type="GO" id="GO:0008483">
    <property type="term" value="F:transaminase activity"/>
    <property type="evidence" value="ECO:0007669"/>
    <property type="project" value="UniProtKB-KW"/>
</dbReference>
<dbReference type="GO" id="GO:0042802">
    <property type="term" value="F:identical protein binding"/>
    <property type="evidence" value="ECO:0007669"/>
    <property type="project" value="TreeGrafter"/>
</dbReference>
<dbReference type="Gene3D" id="3.40.640.10">
    <property type="entry name" value="Type I PLP-dependent aspartate aminotransferase-like (Major domain)"/>
    <property type="match status" value="1"/>
</dbReference>
<dbReference type="InterPro" id="IPR050103">
    <property type="entry name" value="Class-III_PLP-dep_AT"/>
</dbReference>
<keyword evidence="4 5" id="KW-0663">Pyridoxal phosphate</keyword>
<dbReference type="Proteomes" id="UP000753961">
    <property type="component" value="Unassembled WGS sequence"/>
</dbReference>
<comment type="caution">
    <text evidence="6">The sequence shown here is derived from an EMBL/GenBank/DDBJ whole genome shotgun (WGS) entry which is preliminary data.</text>
</comment>
<evidence type="ECO:0000256" key="2">
    <source>
        <dbReference type="ARBA" id="ARBA00022576"/>
    </source>
</evidence>
<dbReference type="PANTHER" id="PTHR11986">
    <property type="entry name" value="AMINOTRANSFERASE CLASS III"/>
    <property type="match status" value="1"/>
</dbReference>
<evidence type="ECO:0000313" key="7">
    <source>
        <dbReference type="Proteomes" id="UP000753961"/>
    </source>
</evidence>
<dbReference type="InterPro" id="IPR015422">
    <property type="entry name" value="PyrdxlP-dep_Trfase_small"/>
</dbReference>
<evidence type="ECO:0000256" key="3">
    <source>
        <dbReference type="ARBA" id="ARBA00022679"/>
    </source>
</evidence>
<dbReference type="InterPro" id="IPR005814">
    <property type="entry name" value="Aminotrans_3"/>
</dbReference>
<sequence>MGLEIVSADGLYLTDASGKKYMDLISGIGVSVLGHQHPAVVDAVKQQAGQYMHTLPYGEFVLSPQVEYAKLLTDQLDKTLNSVYFVNSGAEATEGAIKLARRYTGRPNVISCYQAYHGSTTGAMALNSDVFFTQAYRPFMPGVKHIRLNEVPDLDKIDENTAAVIIEPVQAERGVYAADPQYLAKLRQRTKEKGALLIFDEIQTGFGRTGKLFAYQKYNVVPDIMLIAKGMGGGMPIGAFISDREIMQHFTRNPVLGHLTTFGGHPVNCAAAHATLETLLESGLMDRVAEKEKLLQSKLVHPRIKELRTAGLWAAIEVESPAVMHAVISKCLNRGMIMDWFLFNEKSLRLAPPLTITMEELEAVCDDILHVMNGEL</sequence>
<dbReference type="InterPro" id="IPR049704">
    <property type="entry name" value="Aminotrans_3_PPA_site"/>
</dbReference>
<dbReference type="PROSITE" id="PS00600">
    <property type="entry name" value="AA_TRANSFER_CLASS_3"/>
    <property type="match status" value="1"/>
</dbReference>
<evidence type="ECO:0000256" key="5">
    <source>
        <dbReference type="RuleBase" id="RU003560"/>
    </source>
</evidence>
<keyword evidence="2 6" id="KW-0032">Aminotransferase</keyword>
<dbReference type="InterPro" id="IPR015424">
    <property type="entry name" value="PyrdxlP-dep_Trfase"/>
</dbReference>
<comment type="cofactor">
    <cofactor evidence="1">
        <name>pyridoxal 5'-phosphate</name>
        <dbReference type="ChEBI" id="CHEBI:597326"/>
    </cofactor>
</comment>
<protein>
    <submittedName>
        <fullName evidence="6">Aspartate aminotransferase family protein</fullName>
    </submittedName>
</protein>
<evidence type="ECO:0000256" key="4">
    <source>
        <dbReference type="ARBA" id="ARBA00022898"/>
    </source>
</evidence>
<name>A0A953LCR3_9BACT</name>
<accession>A0A953LCR3</accession>
<dbReference type="InterPro" id="IPR015421">
    <property type="entry name" value="PyrdxlP-dep_Trfase_major"/>
</dbReference>
<dbReference type="PIRSF" id="PIRSF000521">
    <property type="entry name" value="Transaminase_4ab_Lys_Orn"/>
    <property type="match status" value="1"/>
</dbReference>
<gene>
    <name evidence="6" type="ORF">KUV50_07985</name>
</gene>
<dbReference type="GO" id="GO:0030170">
    <property type="term" value="F:pyridoxal phosphate binding"/>
    <property type="evidence" value="ECO:0007669"/>
    <property type="project" value="InterPro"/>
</dbReference>
<dbReference type="Gene3D" id="3.90.1150.10">
    <property type="entry name" value="Aspartate Aminotransferase, domain 1"/>
    <property type="match status" value="1"/>
</dbReference>
<proteinExistence type="inferred from homology"/>
<keyword evidence="3" id="KW-0808">Transferase</keyword>
<comment type="similarity">
    <text evidence="5">Belongs to the class-III pyridoxal-phosphate-dependent aminotransferase family.</text>
</comment>
<organism evidence="6 7">
    <name type="scientific">Membranihabitans marinus</name>
    <dbReference type="NCBI Taxonomy" id="1227546"/>
    <lineage>
        <taxon>Bacteria</taxon>
        <taxon>Pseudomonadati</taxon>
        <taxon>Bacteroidota</taxon>
        <taxon>Saprospiria</taxon>
        <taxon>Saprospirales</taxon>
        <taxon>Saprospiraceae</taxon>
        <taxon>Membranihabitans</taxon>
    </lineage>
</organism>
<dbReference type="FunFam" id="3.40.640.10:FF:000004">
    <property type="entry name" value="Acetylornithine aminotransferase"/>
    <property type="match status" value="1"/>
</dbReference>
<dbReference type="SUPFAM" id="SSF53383">
    <property type="entry name" value="PLP-dependent transferases"/>
    <property type="match status" value="1"/>
</dbReference>
<dbReference type="EMBL" id="JAHVHU010000007">
    <property type="protein sequence ID" value="MBY5958064.1"/>
    <property type="molecule type" value="Genomic_DNA"/>
</dbReference>
<evidence type="ECO:0000256" key="1">
    <source>
        <dbReference type="ARBA" id="ARBA00001933"/>
    </source>
</evidence>
<dbReference type="AlphaFoldDB" id="A0A953LCR3"/>
<evidence type="ECO:0000313" key="6">
    <source>
        <dbReference type="EMBL" id="MBY5958064.1"/>
    </source>
</evidence>
<reference evidence="6" key="1">
    <citation type="submission" date="2021-06" db="EMBL/GenBank/DDBJ databases">
        <title>44 bacteria genomes isolated from Dapeng, Shenzhen.</title>
        <authorList>
            <person name="Zheng W."/>
            <person name="Yu S."/>
            <person name="Huang Y."/>
        </authorList>
    </citation>
    <scope>NUCLEOTIDE SEQUENCE</scope>
    <source>
        <strain evidence="6">DP5N28-2</strain>
    </source>
</reference>
<dbReference type="Pfam" id="PF00202">
    <property type="entry name" value="Aminotran_3"/>
    <property type="match status" value="1"/>
</dbReference>
<dbReference type="CDD" id="cd00610">
    <property type="entry name" value="OAT_like"/>
    <property type="match status" value="1"/>
</dbReference>
<keyword evidence="7" id="KW-1185">Reference proteome</keyword>
<dbReference type="PANTHER" id="PTHR11986:SF79">
    <property type="entry name" value="ACETYLORNITHINE AMINOTRANSFERASE, MITOCHONDRIAL"/>
    <property type="match status" value="1"/>
</dbReference>